<gene>
    <name evidence="1" type="ORF">F4821DRAFT_69794</name>
</gene>
<sequence length="1346" mass="149164">MSSPSHKPENAATAAPVSPQGVAAGPRRPLSAAATTWTATDSPSSSSVIVTGSSSISDHARPSASPSPAVPDPPGSHVPSTSALPSSLAINHGDYNNKKSRPPSALQRLNGPSLLTQALASARGIPPLPNAPQIDPRRPEQKLVQHPNDPPRPDQPQNVSETHVEHAVIEPQHDFHHHSDQDPLISSEQPQLAEAARAISAHSLPSTTSPVADAATPWPIMMPGTTGSSTTLISNRDLDIFTRGRGRSLERTEKELRLRLLHRPKTHSDNVGDTSFSHAVGAADNAQSVNDAPEIVSDPRVQYRAWRVERTLSMGPEKAWSIGTNDVIGHEDGQVEKSITEVLAGVEPTRSRKASHSLRFFKEGLPEEKGRRRESKSVGREKSLLAKGLQSDVHHQKHYDENHGFPTPTPSPLSIEGEQSPSRLSGLQPFPLGSSVSDSASRGTTELDYFGLQRPQKYTAESIITSSPREQLGTKTDVHGGANGTIAVPDEDSAHICRKSSDATEIGEALEEGDESSEEKISSAVFLPHQGLEQSSHNGAVLPKEFKAPQPTTRKSHGEEYNAWLVKAGIPESGNEPRAEGPDSGDIDRNGNTATHVEEFPRINDECAVEDELEAPQKSHDISARSSRPASQYYEDIVHEHQLGPKLPLEAIELIPYKHQVGGHTTIWRFSKRAVCKQLNNRENEFYEKIERYHRDLLPFLPRYIGVLNVTFQKQPRRKSTIKKDDGHSPENKTSEQDGHPSGNGTADHGTIRGLDTSDKEEQRQHRRIVSQSLQSSHTPIPTVTFVDNRHILPRSLLRPATSSNSNSRPRSAYATLGPQYKYDNNTPMSDKDAVLAARPSLGDRHANSWGATTVNKRLRNEVFNDAFLKQPIAVHKHRRPASHQRSIPRHSVKRLEQPVSSDCTVLGREQIEDSARQAHEVDSFKEIPHLSQSQSDVCPDSGCAGIEGMDHVKDVTGSSAPEPETLSEKFTQQRRRRRNSGSKLRRKPQDVTESRGNLKYFEDPDEVEYRGDSEARTELRALVHAQNEAKQEVPVGNGSSGTLVTESNISSEVPSELPSPTIEFRKIPRPVNPKEAQTQHDSRVEYFLLLEDLTAGMKRPCIMDLKMGTRQYGVEANPKKRDSQRRKCAATTSRELGVRVCGLQAWDAKSQTYVFKDKYYGRSLKAGDEFQSALTMFLYDGVDYSSVLRHIPTILQKLNQLEMTIRRLRGYRFYAASLLMFYDADDSDEGYDTAGDDSTTDFATDAEDIWDARRRQRNKREIDFKMADFANSVTAGDLAEDKPCPPKHPNEPDRGFLRGLTTLKKYFLKIQKDVRSELGLVTPRRQDEEGDEAKRDEEEESSVSE</sequence>
<proteinExistence type="predicted"/>
<protein>
    <submittedName>
        <fullName evidence="1">SAICAR synthase-like protein</fullName>
    </submittedName>
</protein>
<dbReference type="Proteomes" id="UP001497680">
    <property type="component" value="Unassembled WGS sequence"/>
</dbReference>
<evidence type="ECO:0000313" key="2">
    <source>
        <dbReference type="Proteomes" id="UP001497680"/>
    </source>
</evidence>
<dbReference type="EMBL" id="MU394298">
    <property type="protein sequence ID" value="KAI6088934.1"/>
    <property type="molecule type" value="Genomic_DNA"/>
</dbReference>
<keyword evidence="2" id="KW-1185">Reference proteome</keyword>
<name>A0ACC0D8J9_9PEZI</name>
<organism evidence="1 2">
    <name type="scientific">Hypoxylon rubiginosum</name>
    <dbReference type="NCBI Taxonomy" id="110542"/>
    <lineage>
        <taxon>Eukaryota</taxon>
        <taxon>Fungi</taxon>
        <taxon>Dikarya</taxon>
        <taxon>Ascomycota</taxon>
        <taxon>Pezizomycotina</taxon>
        <taxon>Sordariomycetes</taxon>
        <taxon>Xylariomycetidae</taxon>
        <taxon>Xylariales</taxon>
        <taxon>Hypoxylaceae</taxon>
        <taxon>Hypoxylon</taxon>
    </lineage>
</organism>
<reference evidence="1 2" key="1">
    <citation type="journal article" date="2022" name="New Phytol.">
        <title>Ecological generalism drives hyperdiversity of secondary metabolite gene clusters in xylarialean endophytes.</title>
        <authorList>
            <person name="Franco M.E.E."/>
            <person name="Wisecaver J.H."/>
            <person name="Arnold A.E."/>
            <person name="Ju Y.M."/>
            <person name="Slot J.C."/>
            <person name="Ahrendt S."/>
            <person name="Moore L.P."/>
            <person name="Eastman K.E."/>
            <person name="Scott K."/>
            <person name="Konkel Z."/>
            <person name="Mondo S.J."/>
            <person name="Kuo A."/>
            <person name="Hayes R.D."/>
            <person name="Haridas S."/>
            <person name="Andreopoulos B."/>
            <person name="Riley R."/>
            <person name="LaButti K."/>
            <person name="Pangilinan J."/>
            <person name="Lipzen A."/>
            <person name="Amirebrahimi M."/>
            <person name="Yan J."/>
            <person name="Adam C."/>
            <person name="Keymanesh K."/>
            <person name="Ng V."/>
            <person name="Louie K."/>
            <person name="Northen T."/>
            <person name="Drula E."/>
            <person name="Henrissat B."/>
            <person name="Hsieh H.M."/>
            <person name="Youens-Clark K."/>
            <person name="Lutzoni F."/>
            <person name="Miadlikowska J."/>
            <person name="Eastwood D.C."/>
            <person name="Hamelin R.C."/>
            <person name="Grigoriev I.V."/>
            <person name="U'Ren J.M."/>
        </authorList>
    </citation>
    <scope>NUCLEOTIDE SEQUENCE [LARGE SCALE GENOMIC DNA]</scope>
    <source>
        <strain evidence="1 2">ER1909</strain>
    </source>
</reference>
<evidence type="ECO:0000313" key="1">
    <source>
        <dbReference type="EMBL" id="KAI6088934.1"/>
    </source>
</evidence>
<accession>A0ACC0D8J9</accession>
<comment type="caution">
    <text evidence="1">The sequence shown here is derived from an EMBL/GenBank/DDBJ whole genome shotgun (WGS) entry which is preliminary data.</text>
</comment>